<protein>
    <submittedName>
        <fullName evidence="2">Uncharacterized protein</fullName>
    </submittedName>
</protein>
<dbReference type="Proteomes" id="UP001163046">
    <property type="component" value="Unassembled WGS sequence"/>
</dbReference>
<keyword evidence="3" id="KW-1185">Reference proteome</keyword>
<feature type="region of interest" description="Disordered" evidence="1">
    <location>
        <begin position="26"/>
        <end position="54"/>
    </location>
</feature>
<proteinExistence type="predicted"/>
<evidence type="ECO:0000256" key="1">
    <source>
        <dbReference type="SAM" id="MobiDB-lite"/>
    </source>
</evidence>
<gene>
    <name evidence="2" type="ORF">OS493_007039</name>
</gene>
<name>A0A9W9ZFB2_9CNID</name>
<evidence type="ECO:0000313" key="2">
    <source>
        <dbReference type="EMBL" id="KAJ7380673.1"/>
    </source>
</evidence>
<evidence type="ECO:0000313" key="3">
    <source>
        <dbReference type="Proteomes" id="UP001163046"/>
    </source>
</evidence>
<dbReference type="EMBL" id="MU826352">
    <property type="protein sequence ID" value="KAJ7380673.1"/>
    <property type="molecule type" value="Genomic_DNA"/>
</dbReference>
<comment type="caution">
    <text evidence="2">The sequence shown here is derived from an EMBL/GenBank/DDBJ whole genome shotgun (WGS) entry which is preliminary data.</text>
</comment>
<organism evidence="2 3">
    <name type="scientific">Desmophyllum pertusum</name>
    <dbReference type="NCBI Taxonomy" id="174260"/>
    <lineage>
        <taxon>Eukaryota</taxon>
        <taxon>Metazoa</taxon>
        <taxon>Cnidaria</taxon>
        <taxon>Anthozoa</taxon>
        <taxon>Hexacorallia</taxon>
        <taxon>Scleractinia</taxon>
        <taxon>Caryophylliina</taxon>
        <taxon>Caryophylliidae</taxon>
        <taxon>Desmophyllum</taxon>
    </lineage>
</organism>
<sequence length="74" mass="8467">MAGQFLTLEAIDEGDTKVKRLQDQLRMQQKRPNKVPPETTYELGDKFESASDDDMNDSYEEVAMEESHSVLESN</sequence>
<reference evidence="2" key="1">
    <citation type="submission" date="2023-01" db="EMBL/GenBank/DDBJ databases">
        <title>Genome assembly of the deep-sea coral Lophelia pertusa.</title>
        <authorList>
            <person name="Herrera S."/>
            <person name="Cordes E."/>
        </authorList>
    </citation>
    <scope>NUCLEOTIDE SEQUENCE</scope>
    <source>
        <strain evidence="2">USNM1676648</strain>
        <tissue evidence="2">Polyp</tissue>
    </source>
</reference>
<accession>A0A9W9ZFB2</accession>
<dbReference type="AlphaFoldDB" id="A0A9W9ZFB2"/>